<dbReference type="Proteomes" id="UP001179952">
    <property type="component" value="Unassembled WGS sequence"/>
</dbReference>
<organism evidence="1 2">
    <name type="scientific">Acorus gramineus</name>
    <name type="common">Dwarf sweet flag</name>
    <dbReference type="NCBI Taxonomy" id="55184"/>
    <lineage>
        <taxon>Eukaryota</taxon>
        <taxon>Viridiplantae</taxon>
        <taxon>Streptophyta</taxon>
        <taxon>Embryophyta</taxon>
        <taxon>Tracheophyta</taxon>
        <taxon>Spermatophyta</taxon>
        <taxon>Magnoliopsida</taxon>
        <taxon>Liliopsida</taxon>
        <taxon>Acoraceae</taxon>
        <taxon>Acorus</taxon>
    </lineage>
</organism>
<sequence>MSAFYNGTSDILYEDDIATLPSAPDVSNYLISEVTFEEMDVNPTVPTVHRGTNFAKRKGKWISFCT</sequence>
<dbReference type="EMBL" id="JAUJYN010000007">
    <property type="protein sequence ID" value="KAK1266540.1"/>
    <property type="molecule type" value="Genomic_DNA"/>
</dbReference>
<reference evidence="1" key="1">
    <citation type="journal article" date="2023" name="Nat. Commun.">
        <title>Diploid and tetraploid genomes of Acorus and the evolution of monocots.</title>
        <authorList>
            <person name="Ma L."/>
            <person name="Liu K.W."/>
            <person name="Li Z."/>
            <person name="Hsiao Y.Y."/>
            <person name="Qi Y."/>
            <person name="Fu T."/>
            <person name="Tang G.D."/>
            <person name="Zhang D."/>
            <person name="Sun W.H."/>
            <person name="Liu D.K."/>
            <person name="Li Y."/>
            <person name="Chen G.Z."/>
            <person name="Liu X.D."/>
            <person name="Liao X.Y."/>
            <person name="Jiang Y.T."/>
            <person name="Yu X."/>
            <person name="Hao Y."/>
            <person name="Huang J."/>
            <person name="Zhao X.W."/>
            <person name="Ke S."/>
            <person name="Chen Y.Y."/>
            <person name="Wu W.L."/>
            <person name="Hsu J.L."/>
            <person name="Lin Y.F."/>
            <person name="Huang M.D."/>
            <person name="Li C.Y."/>
            <person name="Huang L."/>
            <person name="Wang Z.W."/>
            <person name="Zhao X."/>
            <person name="Zhong W.Y."/>
            <person name="Peng D.H."/>
            <person name="Ahmad S."/>
            <person name="Lan S."/>
            <person name="Zhang J.S."/>
            <person name="Tsai W.C."/>
            <person name="Van de Peer Y."/>
            <person name="Liu Z.J."/>
        </authorList>
    </citation>
    <scope>NUCLEOTIDE SEQUENCE</scope>
    <source>
        <strain evidence="1">SCP</strain>
    </source>
</reference>
<proteinExistence type="predicted"/>
<evidence type="ECO:0000313" key="2">
    <source>
        <dbReference type="Proteomes" id="UP001179952"/>
    </source>
</evidence>
<comment type="caution">
    <text evidence="1">The sequence shown here is derived from an EMBL/GenBank/DDBJ whole genome shotgun (WGS) entry which is preliminary data.</text>
</comment>
<protein>
    <submittedName>
        <fullName evidence="1">Uncharacterized protein</fullName>
    </submittedName>
</protein>
<accession>A0AAV9AQZ6</accession>
<dbReference type="AlphaFoldDB" id="A0AAV9AQZ6"/>
<keyword evidence="2" id="KW-1185">Reference proteome</keyword>
<evidence type="ECO:0000313" key="1">
    <source>
        <dbReference type="EMBL" id="KAK1266540.1"/>
    </source>
</evidence>
<gene>
    <name evidence="1" type="ORF">QJS04_geneDACA000514</name>
</gene>
<reference evidence="1" key="2">
    <citation type="submission" date="2023-06" db="EMBL/GenBank/DDBJ databases">
        <authorList>
            <person name="Ma L."/>
            <person name="Liu K.-W."/>
            <person name="Li Z."/>
            <person name="Hsiao Y.-Y."/>
            <person name="Qi Y."/>
            <person name="Fu T."/>
            <person name="Tang G."/>
            <person name="Zhang D."/>
            <person name="Sun W.-H."/>
            <person name="Liu D.-K."/>
            <person name="Li Y."/>
            <person name="Chen G.-Z."/>
            <person name="Liu X.-D."/>
            <person name="Liao X.-Y."/>
            <person name="Jiang Y.-T."/>
            <person name="Yu X."/>
            <person name="Hao Y."/>
            <person name="Huang J."/>
            <person name="Zhao X.-W."/>
            <person name="Ke S."/>
            <person name="Chen Y.-Y."/>
            <person name="Wu W.-L."/>
            <person name="Hsu J.-L."/>
            <person name="Lin Y.-F."/>
            <person name="Huang M.-D."/>
            <person name="Li C.-Y."/>
            <person name="Huang L."/>
            <person name="Wang Z.-W."/>
            <person name="Zhao X."/>
            <person name="Zhong W.-Y."/>
            <person name="Peng D.-H."/>
            <person name="Ahmad S."/>
            <person name="Lan S."/>
            <person name="Zhang J.-S."/>
            <person name="Tsai W.-C."/>
            <person name="Van De Peer Y."/>
            <person name="Liu Z.-J."/>
        </authorList>
    </citation>
    <scope>NUCLEOTIDE SEQUENCE</scope>
    <source>
        <strain evidence="1">SCP</strain>
        <tissue evidence="1">Leaves</tissue>
    </source>
</reference>
<name>A0AAV9AQZ6_ACOGR</name>